<reference evidence="3 4" key="1">
    <citation type="submission" date="2019-05" db="EMBL/GenBank/DDBJ databases">
        <title>We sequenced the genome of Paenibacillus hemerocallicola KCTC 33185 for further insight into its adaptation and study the phylogeny of Paenibacillus.</title>
        <authorList>
            <person name="Narsing Rao M.P."/>
        </authorList>
    </citation>
    <scope>NUCLEOTIDE SEQUENCE [LARGE SCALE GENOMIC DNA]</scope>
    <source>
        <strain evidence="3 4">KCTC 33185</strain>
    </source>
</reference>
<dbReference type="Gene3D" id="3.40.50.1820">
    <property type="entry name" value="alpha/beta hydrolase"/>
    <property type="match status" value="1"/>
</dbReference>
<dbReference type="PANTHER" id="PTHR40841">
    <property type="entry name" value="SIDEROPHORE TRIACETYLFUSARININE C ESTERASE"/>
    <property type="match status" value="1"/>
</dbReference>
<dbReference type="SUPFAM" id="SSF53474">
    <property type="entry name" value="alpha/beta-Hydrolases"/>
    <property type="match status" value="1"/>
</dbReference>
<dbReference type="GO" id="GO:0016788">
    <property type="term" value="F:hydrolase activity, acting on ester bonds"/>
    <property type="evidence" value="ECO:0007669"/>
    <property type="project" value="TreeGrafter"/>
</dbReference>
<dbReference type="InterPro" id="IPR000801">
    <property type="entry name" value="Esterase-like"/>
</dbReference>
<comment type="similarity">
    <text evidence="1">Belongs to the esterase D family.</text>
</comment>
<evidence type="ECO:0000313" key="3">
    <source>
        <dbReference type="EMBL" id="TNJ68308.1"/>
    </source>
</evidence>
<dbReference type="Proteomes" id="UP000307943">
    <property type="component" value="Unassembled WGS sequence"/>
</dbReference>
<dbReference type="OrthoDB" id="9784036at2"/>
<evidence type="ECO:0000256" key="2">
    <source>
        <dbReference type="ARBA" id="ARBA00022801"/>
    </source>
</evidence>
<organism evidence="3 4">
    <name type="scientific">Paenibacillus hemerocallicola</name>
    <dbReference type="NCBI Taxonomy" id="1172614"/>
    <lineage>
        <taxon>Bacteria</taxon>
        <taxon>Bacillati</taxon>
        <taxon>Bacillota</taxon>
        <taxon>Bacilli</taxon>
        <taxon>Bacillales</taxon>
        <taxon>Paenibacillaceae</taxon>
        <taxon>Paenibacillus</taxon>
    </lineage>
</organism>
<evidence type="ECO:0000256" key="1">
    <source>
        <dbReference type="ARBA" id="ARBA00005622"/>
    </source>
</evidence>
<dbReference type="EMBL" id="VDCQ01000001">
    <property type="protein sequence ID" value="TNJ68308.1"/>
    <property type="molecule type" value="Genomic_DNA"/>
</dbReference>
<gene>
    <name evidence="3" type="ORF">FE784_01210</name>
</gene>
<dbReference type="InterPro" id="IPR029058">
    <property type="entry name" value="AB_hydrolase_fold"/>
</dbReference>
<evidence type="ECO:0000313" key="4">
    <source>
        <dbReference type="Proteomes" id="UP000307943"/>
    </source>
</evidence>
<name>A0A5C4TH50_9BACL</name>
<keyword evidence="4" id="KW-1185">Reference proteome</keyword>
<dbReference type="AlphaFoldDB" id="A0A5C4TH50"/>
<proteinExistence type="inferred from homology"/>
<dbReference type="Pfam" id="PF00756">
    <property type="entry name" value="Esterase"/>
    <property type="match status" value="1"/>
</dbReference>
<dbReference type="RefSeq" id="WP_139600285.1">
    <property type="nucleotide sequence ID" value="NZ_VDCQ01000001.1"/>
</dbReference>
<accession>A0A5C4TH50</accession>
<protein>
    <submittedName>
        <fullName evidence="3">Alpha/beta hydrolase</fullName>
    </submittedName>
</protein>
<keyword evidence="2 3" id="KW-0378">Hydrolase</keyword>
<sequence>MEQQIPYSVPGTVQRTMHSRNGNREYRIFVFKPAHAAPPSGYPVVYLLDANSIFASVAEAVRLQSRRAGGVEPFVIAGIGYPTDEPFARVRRFFDYTVEATLEQLPHRPDGFSLPATGGAELFLDFIENELKPSIEREIPIDRKRQALFGHSLGGLYALHVLFTRPGLFQAYIAGSPSLWWKNKYLFDEAQRLRSRMNQANAAVSLMIAVGGQEKPFMIEDAERMAKSLSSADIPGLRLTYSYFGDEGHVSVLPPIISAALRFMSGSSPTPR</sequence>
<dbReference type="InterPro" id="IPR052558">
    <property type="entry name" value="Siderophore_Hydrolase_D"/>
</dbReference>
<dbReference type="PANTHER" id="PTHR40841:SF2">
    <property type="entry name" value="SIDEROPHORE-DEGRADING ESTERASE (EUROFUNG)"/>
    <property type="match status" value="1"/>
</dbReference>
<comment type="caution">
    <text evidence="3">The sequence shown here is derived from an EMBL/GenBank/DDBJ whole genome shotgun (WGS) entry which is preliminary data.</text>
</comment>